<keyword evidence="5" id="KW-0723">Serine/threonine-protein kinase</keyword>
<dbReference type="PROSITE" id="PS51190">
    <property type="entry name" value="FATC"/>
    <property type="match status" value="1"/>
</dbReference>
<evidence type="ECO:0000256" key="9">
    <source>
        <dbReference type="ARBA" id="ARBA00022777"/>
    </source>
</evidence>
<feature type="domain" description="PI3K/PI4K catalytic" evidence="20">
    <location>
        <begin position="1984"/>
        <end position="2287"/>
    </location>
</feature>
<organism evidence="23 24">
    <name type="scientific">Kluyveromyces marxianus</name>
    <name type="common">Yeast</name>
    <name type="synonym">Candida kefyr</name>
    <dbReference type="NCBI Taxonomy" id="4911"/>
    <lineage>
        <taxon>Eukaryota</taxon>
        <taxon>Fungi</taxon>
        <taxon>Dikarya</taxon>
        <taxon>Ascomycota</taxon>
        <taxon>Saccharomycotina</taxon>
        <taxon>Saccharomycetes</taxon>
        <taxon>Saccharomycetales</taxon>
        <taxon>Saccharomycetaceae</taxon>
        <taxon>Kluyveromyces</taxon>
    </lineage>
</organism>
<dbReference type="SUPFAM" id="SSF48452">
    <property type="entry name" value="TPR-like"/>
    <property type="match status" value="1"/>
</dbReference>
<dbReference type="InterPro" id="IPR000403">
    <property type="entry name" value="PI3/4_kinase_cat_dom"/>
</dbReference>
<dbReference type="InterPro" id="IPR018936">
    <property type="entry name" value="PI3/4_kinase_CS"/>
</dbReference>
<dbReference type="Pfam" id="PF02260">
    <property type="entry name" value="FATC"/>
    <property type="match status" value="1"/>
</dbReference>
<dbReference type="Pfam" id="PF25030">
    <property type="entry name" value="M-HEAT_ATR"/>
    <property type="match status" value="1"/>
</dbReference>
<evidence type="ECO:0000259" key="21">
    <source>
        <dbReference type="PROSITE" id="PS51189"/>
    </source>
</evidence>
<accession>A0ABX6F4X5</accession>
<dbReference type="GO" id="GO:0016301">
    <property type="term" value="F:kinase activity"/>
    <property type="evidence" value="ECO:0007669"/>
    <property type="project" value="UniProtKB-KW"/>
</dbReference>
<dbReference type="InterPro" id="IPR011990">
    <property type="entry name" value="TPR-like_helical_dom_sf"/>
</dbReference>
<dbReference type="InterPro" id="IPR036940">
    <property type="entry name" value="PI3/4_kinase_cat_sf"/>
</dbReference>
<dbReference type="Gene3D" id="3.30.1010.10">
    <property type="entry name" value="Phosphatidylinositol 3-kinase Catalytic Subunit, Chain A, domain 4"/>
    <property type="match status" value="1"/>
</dbReference>
<dbReference type="PANTHER" id="PTHR11139">
    <property type="entry name" value="ATAXIA TELANGIECTASIA MUTATED ATM -RELATED"/>
    <property type="match status" value="1"/>
</dbReference>
<evidence type="ECO:0000256" key="15">
    <source>
        <dbReference type="ARBA" id="ARBA00029679"/>
    </source>
</evidence>
<gene>
    <name evidence="23" type="primary">MEC1</name>
    <name evidence="23" type="ORF">FIM1_4518</name>
</gene>
<keyword evidence="12" id="KW-0234">DNA repair</keyword>
<evidence type="ECO:0000256" key="6">
    <source>
        <dbReference type="ARBA" id="ARBA00022679"/>
    </source>
</evidence>
<evidence type="ECO:0000256" key="12">
    <source>
        <dbReference type="ARBA" id="ARBA00023204"/>
    </source>
</evidence>
<evidence type="ECO:0000256" key="18">
    <source>
        <dbReference type="ARBA" id="ARBA00047899"/>
    </source>
</evidence>
<keyword evidence="9 23" id="KW-0418">Kinase</keyword>
<reference evidence="23 24" key="1">
    <citation type="submission" date="2016-03" db="EMBL/GenBank/DDBJ databases">
        <title>How can Kluyveromyces marxianus grow so fast - potential evolutionary course in Saccharomyces Complex revealed by comparative genomics.</title>
        <authorList>
            <person name="Mo W."/>
            <person name="Lu W."/>
            <person name="Yang X."/>
            <person name="Qi J."/>
            <person name="Lv H."/>
        </authorList>
    </citation>
    <scope>NUCLEOTIDE SEQUENCE [LARGE SCALE GENOMIC DNA]</scope>
    <source>
        <strain evidence="23 24">FIM1</strain>
    </source>
</reference>
<dbReference type="PROSITE" id="PS00915">
    <property type="entry name" value="PI3_4_KINASE_1"/>
    <property type="match status" value="1"/>
</dbReference>
<evidence type="ECO:0000313" key="24">
    <source>
        <dbReference type="Proteomes" id="UP000422736"/>
    </source>
</evidence>
<dbReference type="InterPro" id="IPR003152">
    <property type="entry name" value="FATC_dom"/>
</dbReference>
<name>A0ABX6F4X5_KLUMA</name>
<keyword evidence="7" id="KW-0547">Nucleotide-binding</keyword>
<comment type="catalytic activity">
    <reaction evidence="18">
        <text>L-threonyl-[protein] + ATP = O-phospho-L-threonyl-[protein] + ADP + H(+)</text>
        <dbReference type="Rhea" id="RHEA:46608"/>
        <dbReference type="Rhea" id="RHEA-COMP:11060"/>
        <dbReference type="Rhea" id="RHEA-COMP:11605"/>
        <dbReference type="ChEBI" id="CHEBI:15378"/>
        <dbReference type="ChEBI" id="CHEBI:30013"/>
        <dbReference type="ChEBI" id="CHEBI:30616"/>
        <dbReference type="ChEBI" id="CHEBI:61977"/>
        <dbReference type="ChEBI" id="CHEBI:456216"/>
        <dbReference type="EC" id="2.7.11.1"/>
    </reaction>
</comment>
<dbReference type="Pfam" id="PF08064">
    <property type="entry name" value="UME"/>
    <property type="match status" value="1"/>
</dbReference>
<keyword evidence="24" id="KW-1185">Reference proteome</keyword>
<comment type="subcellular location">
    <subcellularLocation>
        <location evidence="1">Nucleus</location>
    </subcellularLocation>
</comment>
<evidence type="ECO:0000256" key="8">
    <source>
        <dbReference type="ARBA" id="ARBA00022763"/>
    </source>
</evidence>
<evidence type="ECO:0000259" key="22">
    <source>
        <dbReference type="PROSITE" id="PS51190"/>
    </source>
</evidence>
<proteinExistence type="inferred from homology"/>
<dbReference type="InterPro" id="IPR003151">
    <property type="entry name" value="PIK-rel_kinase_FAT"/>
</dbReference>
<dbReference type="CDD" id="cd00892">
    <property type="entry name" value="PIKKc_ATR"/>
    <property type="match status" value="1"/>
</dbReference>
<dbReference type="InterPro" id="IPR057564">
    <property type="entry name" value="HEAT_ATR"/>
</dbReference>
<feature type="domain" description="FATC" evidence="22">
    <location>
        <begin position="2271"/>
        <end position="2303"/>
    </location>
</feature>
<dbReference type="Proteomes" id="UP000422736">
    <property type="component" value="Chromosome 7"/>
</dbReference>
<dbReference type="SUPFAM" id="SSF56112">
    <property type="entry name" value="Protein kinase-like (PK-like)"/>
    <property type="match status" value="1"/>
</dbReference>
<evidence type="ECO:0000256" key="4">
    <source>
        <dbReference type="ARBA" id="ARBA00021345"/>
    </source>
</evidence>
<feature type="domain" description="FAT" evidence="21">
    <location>
        <begin position="1326"/>
        <end position="1880"/>
    </location>
</feature>
<evidence type="ECO:0000256" key="5">
    <source>
        <dbReference type="ARBA" id="ARBA00022527"/>
    </source>
</evidence>
<sequence length="2303" mass="265278">MSTAKVKYLDELIVALRSAAAAATMTSATAAAAADGNTSENTGTDGSTASAKLLHTLLRNIHAPAEELIFHKSFVALDLLLKCNPHLLRASILDNMLECSMIHWDNLQYMWLIRRYVLRWLDVCVFKGPDLASWFADQMDQFDRQLLQCLKGTLEVNQFHALMKKVVIVNEWIMNHYILKTYSYRGWNSQFLRLMRFLVFVLKSINLKPNDTRTQNQSLVEYSRIVNLLVTYIVTSKQSLPVFSFSFDLIQTLIKDHYRHIPPTSLAKSLLRTLYLCRDNVSMINYMKNTFQLHHWIATNAKDLDTDYQVLFVRTVNYVAFKLGLIDTIEEFTFPNKQLHWLHEKIERSEALPPAKITELTAKAHYDKIYDSLASANKNNSSLDDILLPVFPSIRQLALDESLIHNTNTGDSPTSQQMLEHSRTMKLSPKKLLPLHKSLAYQLLVRYILRPGHDVSTMSEPMLTGVILVIIDILSQFDPPQLTSKPDPSNASFGYFCFQVINTSFTRKSRPLRLLSVGLFPLFARSGCSHEESNLKFLIMFLQKPWPSHLTETCQMSWINLILNCNSDYFDDLLLKLIDVFNSSDFAEHTMMSYQLRYLSRIEEKSPYQLLSPILPVIFKKMGKNLVEKRLGLQRIVQLVEYPAKTLLENFQRYVVPYALGHYKSDAIAEIARIMSDNNKNLIEEKKLQLLDRNSRQIFAVALVKHAFFSIETIETLFLNTAPNFKKQYIALYLPDYKTLAEVLKMSKTISSLDAPLTENERSILASLRYLVITNFSKDRRRGTRFRNIEDWNEEMQKQFLYKMEQNILGIFQVFSNDMHDSDGKTSYYEKLRVLNGITFLMKHSSKKSIISALAQLSICLQTGSEIQEIQLNALQCWHLLVRLLNEEQITAIIDSLFCLVLQKWDCFSSSCKSECQAIFDTLLRDRQSLVLESRPFLLLSFLNNPELQVLERHPMVARKVLKVMTTTNWLRVFTQNLGSNNRYVILQTLLELEKYFTTSLYRKHVDVITKHDDSIHLSRLLGALLDSAYKFRNKDLKICQLSSSCIGLMGLLDVTKHSLPRNNNLSEEICDFNNHSQTVKFLINIINDILVPAFWQSENPTKQLFVALVMQESLKYCGLSAANWDINNPENYPMEAKLWSRFNDISKTTLYPLISSLYLAQSWKEYVPLKYPSFRAKDPFQVWIRNLTLDLLKIGTDEDHPLHVFSSLIREDDGSLSNFLLPFITMDIILRASKGSKYIEIIENLSIEFQYIFNYDIQQLNHFQMDSLKMAYNSIFRVYEYCKKWVSNFKQEYQAANGTYMIQEDRFLKILDRTENFVNIIPSDVLAKKSLETDSFERSALYLEQSYREQGTAPSSSSDLLQSLQMTYAEIGDVDAVGGVLKMFSTGNLTTKIEELQYSKNWRMAQDCFEALSVFKQSDTSYVSEDLIKSSNMKMLKSMYNHQLYDELLSKIKLHLPEIKGFVAENDNDLLNMGIEAASQTGSIDDLTKWIERLEYIQNFNDPSLLLHYNIAKVLQAVNKNELNKFERYLNRCFALIGVQFTTPSTSTTLLKNRETLQKLHALTDTKMLFSTRSTTDFANILKTLNGRLSHVGSDFSPNHYLLSIRKTVEIVSSKEHLHTDISNVYFHLSQLDRKENRLELAAEDLMNALKYNHHSAELEFAEILWKQGEKDMALKTVAEITKRFENDPSTLSSKNQDFKEVLLKYTEWLDLSNSSVSDQIIKQYNELIRLDKSWHAPFYSMGLYYSKLLEKKKAEGYVSDGSLEYRSITNFLASFEKGSSNIRQSLPKVVTLWLDTTKSESSDSNSDRSTYSSKICAKIDATVKQCGIHIWYTVLTQLLSRLLHPHTATIHSIVNILFHMTMEYPSVMLWYISILLNSENLERRNIGKQIIDAFQKKNPKTKLPNTAISLVQSLTRVCIKDVKSTSSRSGRSIDNDFRFNLELAPNDMCVPVNINLKKLLPSTANSMDSETFKSVMVTISKFSPQYMVFNSLKKPKKLTVIGSDGNIYGIMCKKEDVRQDNQYMQFANTMSFLLSNDVESRKRNLGITTYGVLSLREDCGLLEIVPNVLTLRSLLSMKYESMKIKYSLKSLQEKWQGIPSDQKLGFHQDCLKKFPPVLYQWFLDNFPDPITWYNARNGFVRSYSVMAMVGHILGLGDRHCENILLDVSTGRVLHVDFDCLFEKGKKLPVPELVPFRLTQNIVDAFGIIRTEGTFKKSCEVTLRVMRNNEIGLVNIIETIMYDRKIDESIQMALKVLRDKIRGIDSRDGLALSVSGQVEALTQEASSVENLSKMYIGWLPFW</sequence>
<dbReference type="SMART" id="SM00146">
    <property type="entry name" value="PI3Kc"/>
    <property type="match status" value="1"/>
</dbReference>
<keyword evidence="13" id="KW-0539">Nucleus</keyword>
<dbReference type="EC" id="2.7.11.1" evidence="3"/>
<dbReference type="Pfam" id="PF02259">
    <property type="entry name" value="FAT"/>
    <property type="match status" value="1"/>
</dbReference>
<evidence type="ECO:0000256" key="14">
    <source>
        <dbReference type="ARBA" id="ARBA00023254"/>
    </source>
</evidence>
<keyword evidence="10" id="KW-0067">ATP-binding</keyword>
<dbReference type="Pfam" id="PF23593">
    <property type="entry name" value="HEAT_ATR"/>
    <property type="match status" value="1"/>
</dbReference>
<dbReference type="PROSITE" id="PS51189">
    <property type="entry name" value="FAT"/>
    <property type="match status" value="1"/>
</dbReference>
<comment type="catalytic activity">
    <reaction evidence="19">
        <text>L-seryl-[protein] + ATP = O-phospho-L-seryl-[protein] + ADP + H(+)</text>
        <dbReference type="Rhea" id="RHEA:17989"/>
        <dbReference type="Rhea" id="RHEA-COMP:9863"/>
        <dbReference type="Rhea" id="RHEA-COMP:11604"/>
        <dbReference type="ChEBI" id="CHEBI:15378"/>
        <dbReference type="ChEBI" id="CHEBI:29999"/>
        <dbReference type="ChEBI" id="CHEBI:30616"/>
        <dbReference type="ChEBI" id="CHEBI:83421"/>
        <dbReference type="ChEBI" id="CHEBI:456216"/>
        <dbReference type="EC" id="2.7.11.1"/>
    </reaction>
</comment>
<protein>
    <recommendedName>
        <fullName evidence="4">Serine/threonine-protein kinase MEC1</fullName>
        <ecNumber evidence="3">2.7.11.1</ecNumber>
    </recommendedName>
    <alternativeName>
        <fullName evidence="17">ATR homolog</fullName>
    </alternativeName>
    <alternativeName>
        <fullName evidence="16">DNA-damage checkpoint kinase MEC1</fullName>
    </alternativeName>
    <alternativeName>
        <fullName evidence="15">Mitosis entry checkpoint protein 1</fullName>
    </alternativeName>
</protein>
<keyword evidence="8" id="KW-0227">DNA damage</keyword>
<evidence type="ECO:0000256" key="11">
    <source>
        <dbReference type="ARBA" id="ARBA00022853"/>
    </source>
</evidence>
<reference evidence="23 24" key="2">
    <citation type="submission" date="2019-11" db="EMBL/GenBank/DDBJ databases">
        <authorList>
            <person name="Lu H."/>
        </authorList>
    </citation>
    <scope>NUCLEOTIDE SEQUENCE [LARGE SCALE GENOMIC DNA]</scope>
    <source>
        <strain evidence="23 24">FIM1</strain>
    </source>
</reference>
<dbReference type="InterPro" id="IPR011009">
    <property type="entry name" value="Kinase-like_dom_sf"/>
</dbReference>
<dbReference type="InterPro" id="IPR058681">
    <property type="entry name" value="HEAT_MEC1_N"/>
</dbReference>
<dbReference type="SMART" id="SM01343">
    <property type="entry name" value="FATC"/>
    <property type="match status" value="1"/>
</dbReference>
<evidence type="ECO:0000256" key="10">
    <source>
        <dbReference type="ARBA" id="ARBA00022840"/>
    </source>
</evidence>
<evidence type="ECO:0000256" key="3">
    <source>
        <dbReference type="ARBA" id="ARBA00012513"/>
    </source>
</evidence>
<evidence type="ECO:0000256" key="13">
    <source>
        <dbReference type="ARBA" id="ARBA00023242"/>
    </source>
</evidence>
<evidence type="ECO:0000256" key="2">
    <source>
        <dbReference type="ARBA" id="ARBA00010769"/>
    </source>
</evidence>
<evidence type="ECO:0000313" key="23">
    <source>
        <dbReference type="EMBL" id="QGN18194.1"/>
    </source>
</evidence>
<keyword evidence="14" id="KW-0469">Meiosis</keyword>
<dbReference type="PANTHER" id="PTHR11139:SF125">
    <property type="entry name" value="SERINE_THREONINE-PROTEIN KINASE MEC1"/>
    <property type="match status" value="1"/>
</dbReference>
<dbReference type="InterPro" id="IPR014009">
    <property type="entry name" value="PIK_FAT"/>
</dbReference>
<dbReference type="InterPro" id="IPR056802">
    <property type="entry name" value="ATR-like_M-HEAT"/>
</dbReference>
<evidence type="ECO:0000256" key="19">
    <source>
        <dbReference type="ARBA" id="ARBA00048679"/>
    </source>
</evidence>
<keyword evidence="6" id="KW-0808">Transferase</keyword>
<evidence type="ECO:0000256" key="7">
    <source>
        <dbReference type="ARBA" id="ARBA00022741"/>
    </source>
</evidence>
<evidence type="ECO:0000256" key="17">
    <source>
        <dbReference type="ARBA" id="ARBA00033001"/>
    </source>
</evidence>
<evidence type="ECO:0000256" key="16">
    <source>
        <dbReference type="ARBA" id="ARBA00030459"/>
    </source>
</evidence>
<dbReference type="PROSITE" id="PS50290">
    <property type="entry name" value="PI3_4_KINASE_3"/>
    <property type="match status" value="1"/>
</dbReference>
<comment type="similarity">
    <text evidence="2">Belongs to the PI3/PI4-kinase family. ATM subfamily.</text>
</comment>
<evidence type="ECO:0000256" key="1">
    <source>
        <dbReference type="ARBA" id="ARBA00004123"/>
    </source>
</evidence>
<keyword evidence="11" id="KW-0156">Chromatin regulator</keyword>
<dbReference type="EMBL" id="CP015061">
    <property type="protein sequence ID" value="QGN18194.1"/>
    <property type="molecule type" value="Genomic_DNA"/>
</dbReference>
<dbReference type="Pfam" id="PF25385">
    <property type="entry name" value="HEAT_MEC1_N"/>
    <property type="match status" value="2"/>
</dbReference>
<dbReference type="InterPro" id="IPR050517">
    <property type="entry name" value="DDR_Repair_Kinase"/>
</dbReference>
<dbReference type="Gene3D" id="1.10.1070.11">
    <property type="entry name" value="Phosphatidylinositol 3-/4-kinase, catalytic domain"/>
    <property type="match status" value="1"/>
</dbReference>
<dbReference type="Gene3D" id="1.25.40.10">
    <property type="entry name" value="Tetratricopeptide repeat domain"/>
    <property type="match status" value="1"/>
</dbReference>
<evidence type="ECO:0000259" key="20">
    <source>
        <dbReference type="PROSITE" id="PS50290"/>
    </source>
</evidence>
<dbReference type="SMART" id="SM00802">
    <property type="entry name" value="UME"/>
    <property type="match status" value="1"/>
</dbReference>
<dbReference type="Pfam" id="PF00454">
    <property type="entry name" value="PI3_PI4_kinase"/>
    <property type="match status" value="1"/>
</dbReference>
<dbReference type="InterPro" id="IPR012993">
    <property type="entry name" value="UME"/>
</dbReference>